<dbReference type="SUPFAM" id="SSF56801">
    <property type="entry name" value="Acetyl-CoA synthetase-like"/>
    <property type="match status" value="1"/>
</dbReference>
<name>A0A927N0Z2_9ACTN</name>
<sequence length="271" mass="28796">METVVIPASAPFEEVLAAVTAARPTHLVGYATVVGRLARAALAGDLDIQPVRVSTNSEPLLDEDRQAIAEAWNAPVHNQWGSTEIGAAATGCGRGAGLHVCEDEVVLERVDANGVPVAPHEPAAHTLATGLANRTFPFIRYDLGDEVAVLPGPCECGSEFVRLADIAGRLDDDFRYPTCTVPASVFRSVLGTNPRIAEYQVRQTATGARILAVGSPDVPSLTRAIARELRRQGLPDPEVEVELVDHLQRGSAAGKLRRFVALKESGRNSGL</sequence>
<dbReference type="PANTHER" id="PTHR36932">
    <property type="entry name" value="CAPSULAR POLYSACCHARIDE BIOSYNTHESIS PROTEIN"/>
    <property type="match status" value="1"/>
</dbReference>
<dbReference type="InterPro" id="IPR053158">
    <property type="entry name" value="CapK_Type1_Caps_Biosynth"/>
</dbReference>
<evidence type="ECO:0000313" key="1">
    <source>
        <dbReference type="EMBL" id="MBE1608903.1"/>
    </source>
</evidence>
<dbReference type="GO" id="GO:0016874">
    <property type="term" value="F:ligase activity"/>
    <property type="evidence" value="ECO:0007669"/>
    <property type="project" value="UniProtKB-KW"/>
</dbReference>
<dbReference type="Proteomes" id="UP000638648">
    <property type="component" value="Unassembled WGS sequence"/>
</dbReference>
<dbReference type="Gene3D" id="3.40.50.12780">
    <property type="entry name" value="N-terminal domain of ligase-like"/>
    <property type="match status" value="1"/>
</dbReference>
<protein>
    <submittedName>
        <fullName evidence="1">Phenylacetate-coenzyme A ligase PaaK-like adenylate-forming protein</fullName>
    </submittedName>
</protein>
<dbReference type="AlphaFoldDB" id="A0A927N0Z2"/>
<accession>A0A927N0Z2</accession>
<keyword evidence="1" id="KW-0436">Ligase</keyword>
<dbReference type="PANTHER" id="PTHR36932:SF1">
    <property type="entry name" value="CAPSULAR POLYSACCHARIDE BIOSYNTHESIS PROTEIN"/>
    <property type="match status" value="1"/>
</dbReference>
<comment type="caution">
    <text evidence="1">The sequence shown here is derived from an EMBL/GenBank/DDBJ whole genome shotgun (WGS) entry which is preliminary data.</text>
</comment>
<organism evidence="1 2">
    <name type="scientific">Actinopolymorpha pittospori</name>
    <dbReference type="NCBI Taxonomy" id="648752"/>
    <lineage>
        <taxon>Bacteria</taxon>
        <taxon>Bacillati</taxon>
        <taxon>Actinomycetota</taxon>
        <taxon>Actinomycetes</taxon>
        <taxon>Propionibacteriales</taxon>
        <taxon>Actinopolymorphaceae</taxon>
        <taxon>Actinopolymorpha</taxon>
    </lineage>
</organism>
<reference evidence="1" key="1">
    <citation type="submission" date="2020-10" db="EMBL/GenBank/DDBJ databases">
        <title>Sequencing the genomes of 1000 actinobacteria strains.</title>
        <authorList>
            <person name="Klenk H.-P."/>
        </authorList>
    </citation>
    <scope>NUCLEOTIDE SEQUENCE</scope>
    <source>
        <strain evidence="1">DSM 45354</strain>
    </source>
</reference>
<proteinExistence type="predicted"/>
<dbReference type="RefSeq" id="WP_202896577.1">
    <property type="nucleotide sequence ID" value="NZ_BAABJL010000041.1"/>
</dbReference>
<gene>
    <name evidence="1" type="ORF">HEB94_005751</name>
</gene>
<keyword evidence="2" id="KW-1185">Reference proteome</keyword>
<dbReference type="InterPro" id="IPR042099">
    <property type="entry name" value="ANL_N_sf"/>
</dbReference>
<evidence type="ECO:0000313" key="2">
    <source>
        <dbReference type="Proteomes" id="UP000638648"/>
    </source>
</evidence>
<dbReference type="EMBL" id="JADBEM010000001">
    <property type="protein sequence ID" value="MBE1608903.1"/>
    <property type="molecule type" value="Genomic_DNA"/>
</dbReference>